<organism evidence="3">
    <name type="scientific">bioreactor metagenome</name>
    <dbReference type="NCBI Taxonomy" id="1076179"/>
    <lineage>
        <taxon>unclassified sequences</taxon>
        <taxon>metagenomes</taxon>
        <taxon>ecological metagenomes</taxon>
    </lineage>
</organism>
<keyword evidence="2" id="KW-0812">Transmembrane</keyword>
<sequence>MRKLWCSLGLALLVGTLTLITSILSDIRLSTSIYRFLVSFTVFGGAGYILAMTAEKFVEPDLEGLNTKGQKIDIISGQEPVSENSAEDNSFIPFTPDNLERIPTPKD</sequence>
<feature type="compositionally biased region" description="Polar residues" evidence="1">
    <location>
        <begin position="79"/>
        <end position="88"/>
    </location>
</feature>
<dbReference type="EMBL" id="VSSQ01124896">
    <property type="protein sequence ID" value="MPN55524.1"/>
    <property type="molecule type" value="Genomic_DNA"/>
</dbReference>
<feature type="transmembrane region" description="Helical" evidence="2">
    <location>
        <begin position="32"/>
        <end position="51"/>
    </location>
</feature>
<comment type="caution">
    <text evidence="3">The sequence shown here is derived from an EMBL/GenBank/DDBJ whole genome shotgun (WGS) entry which is preliminary data.</text>
</comment>
<evidence type="ECO:0000313" key="3">
    <source>
        <dbReference type="EMBL" id="MPN55524.1"/>
    </source>
</evidence>
<feature type="compositionally biased region" description="Basic and acidic residues" evidence="1">
    <location>
        <begin position="98"/>
        <end position="107"/>
    </location>
</feature>
<accession>A0A645J4X1</accession>
<proteinExistence type="predicted"/>
<evidence type="ECO:0000256" key="1">
    <source>
        <dbReference type="SAM" id="MobiDB-lite"/>
    </source>
</evidence>
<protein>
    <submittedName>
        <fullName evidence="3">Uncharacterized protein</fullName>
    </submittedName>
</protein>
<keyword evidence="2" id="KW-0472">Membrane</keyword>
<evidence type="ECO:0000256" key="2">
    <source>
        <dbReference type="SAM" id="Phobius"/>
    </source>
</evidence>
<dbReference type="AlphaFoldDB" id="A0A645J4X1"/>
<keyword evidence="2" id="KW-1133">Transmembrane helix</keyword>
<name>A0A645J4X1_9ZZZZ</name>
<feature type="region of interest" description="Disordered" evidence="1">
    <location>
        <begin position="78"/>
        <end position="107"/>
    </location>
</feature>
<reference evidence="3" key="1">
    <citation type="submission" date="2019-08" db="EMBL/GenBank/DDBJ databases">
        <authorList>
            <person name="Kucharzyk K."/>
            <person name="Murdoch R.W."/>
            <person name="Higgins S."/>
            <person name="Loffler F."/>
        </authorList>
    </citation>
    <scope>NUCLEOTIDE SEQUENCE</scope>
</reference>
<gene>
    <name evidence="3" type="ORF">SDC9_203208</name>
</gene>